<dbReference type="STRING" id="1322246.BN4_12706"/>
<keyword evidence="1" id="KW-1133">Transmembrane helix</keyword>
<dbReference type="Gene3D" id="3.30.450.20">
    <property type="entry name" value="PAS domain"/>
    <property type="match status" value="2"/>
</dbReference>
<gene>
    <name evidence="4" type="ordered locus">BN4_12706</name>
</gene>
<dbReference type="Pfam" id="PF00211">
    <property type="entry name" value="Guanylate_cyc"/>
    <property type="match status" value="1"/>
</dbReference>
<dbReference type="SMART" id="SM00044">
    <property type="entry name" value="CYCc"/>
    <property type="match status" value="1"/>
</dbReference>
<dbReference type="SUPFAM" id="SSF55073">
    <property type="entry name" value="Nucleotide cyclase"/>
    <property type="match status" value="1"/>
</dbReference>
<dbReference type="CDD" id="cd07302">
    <property type="entry name" value="CHD"/>
    <property type="match status" value="1"/>
</dbReference>
<dbReference type="SUPFAM" id="SSF103190">
    <property type="entry name" value="Sensory domain-like"/>
    <property type="match status" value="1"/>
</dbReference>
<feature type="transmembrane region" description="Helical" evidence="1">
    <location>
        <begin position="7"/>
        <end position="32"/>
    </location>
</feature>
<dbReference type="InterPro" id="IPR001054">
    <property type="entry name" value="A/G_cyclase"/>
</dbReference>
<dbReference type="PROSITE" id="PS50885">
    <property type="entry name" value="HAMP"/>
    <property type="match status" value="1"/>
</dbReference>
<dbReference type="GO" id="GO:0004016">
    <property type="term" value="F:adenylate cyclase activity"/>
    <property type="evidence" value="ECO:0007669"/>
    <property type="project" value="UniProtKB-EC"/>
</dbReference>
<dbReference type="PANTHER" id="PTHR43081:SF1">
    <property type="entry name" value="ADENYLATE CYCLASE, TERMINAL-DIFFERENTIATION SPECIFIC"/>
    <property type="match status" value="1"/>
</dbReference>
<dbReference type="InterPro" id="IPR003660">
    <property type="entry name" value="HAMP_dom"/>
</dbReference>
<keyword evidence="1" id="KW-0472">Membrane</keyword>
<dbReference type="eggNOG" id="COG2114">
    <property type="taxonomic scope" value="Bacteria"/>
</dbReference>
<dbReference type="CDD" id="cd06225">
    <property type="entry name" value="HAMP"/>
    <property type="match status" value="1"/>
</dbReference>
<proteinExistence type="predicted"/>
<dbReference type="Gene3D" id="6.10.340.10">
    <property type="match status" value="1"/>
</dbReference>
<dbReference type="InterPro" id="IPR029787">
    <property type="entry name" value="Nucleotide_cyclase"/>
</dbReference>
<dbReference type="PROSITE" id="PS50125">
    <property type="entry name" value="GUANYLATE_CYCLASE_2"/>
    <property type="match status" value="1"/>
</dbReference>
<name>M1WS35_PSEP2</name>
<evidence type="ECO:0000313" key="5">
    <source>
        <dbReference type="Proteomes" id="UP000011724"/>
    </source>
</evidence>
<protein>
    <submittedName>
        <fullName evidence="4">Putative Adenylate cyclase 1</fullName>
        <ecNumber evidence="4">4.6.1.1</ecNumber>
    </submittedName>
</protein>
<dbReference type="EMBL" id="FO203427">
    <property type="protein sequence ID" value="CCH49939.1"/>
    <property type="molecule type" value="Genomic_DNA"/>
</dbReference>
<dbReference type="Proteomes" id="UP000011724">
    <property type="component" value="Chromosome"/>
</dbReference>
<feature type="transmembrane region" description="Helical" evidence="1">
    <location>
        <begin position="353"/>
        <end position="371"/>
    </location>
</feature>
<keyword evidence="4" id="KW-0456">Lyase</keyword>
<dbReference type="Gene3D" id="3.30.70.1230">
    <property type="entry name" value="Nucleotide cyclase"/>
    <property type="match status" value="1"/>
</dbReference>
<dbReference type="RefSeq" id="WP_015415981.1">
    <property type="nucleotide sequence ID" value="NC_020409.1"/>
</dbReference>
<evidence type="ECO:0000313" key="4">
    <source>
        <dbReference type="EMBL" id="CCH49939.1"/>
    </source>
</evidence>
<feature type="domain" description="Guanylate cyclase" evidence="2">
    <location>
        <begin position="452"/>
        <end position="584"/>
    </location>
</feature>
<dbReference type="GO" id="GO:0016020">
    <property type="term" value="C:membrane"/>
    <property type="evidence" value="ECO:0007669"/>
    <property type="project" value="InterPro"/>
</dbReference>
<dbReference type="GO" id="GO:0006171">
    <property type="term" value="P:cAMP biosynthetic process"/>
    <property type="evidence" value="ECO:0007669"/>
    <property type="project" value="TreeGrafter"/>
</dbReference>
<feature type="domain" description="HAMP" evidence="3">
    <location>
        <begin position="372"/>
        <end position="425"/>
    </location>
</feature>
<dbReference type="AlphaFoldDB" id="M1WS35"/>
<evidence type="ECO:0000259" key="3">
    <source>
        <dbReference type="PROSITE" id="PS50885"/>
    </source>
</evidence>
<dbReference type="GO" id="GO:0035556">
    <property type="term" value="P:intracellular signal transduction"/>
    <property type="evidence" value="ECO:0007669"/>
    <property type="project" value="InterPro"/>
</dbReference>
<reference evidence="4 5" key="1">
    <citation type="journal article" date="2013" name="PLoS ONE">
        <title>The first genomic and proteomic characterization of a deep-sea sulfate reducer: insights into the piezophilic lifestyle of Desulfovibrio piezophilus.</title>
        <authorList>
            <person name="Pradel N."/>
            <person name="Ji B."/>
            <person name="Gimenez G."/>
            <person name="Talla E."/>
            <person name="Lenoble P."/>
            <person name="Garel M."/>
            <person name="Tamburini C."/>
            <person name="Fourquet P."/>
            <person name="Lebrun R."/>
            <person name="Bertin P."/>
            <person name="Denis Y."/>
            <person name="Pophillat M."/>
            <person name="Barbe V."/>
            <person name="Ollivier B."/>
            <person name="Dolla A."/>
        </authorList>
    </citation>
    <scope>NUCLEOTIDE SEQUENCE [LARGE SCALE GENOMIC DNA]</scope>
    <source>
        <strain evidence="5">DSM 10523 / SB164P1</strain>
    </source>
</reference>
<dbReference type="InterPro" id="IPR050697">
    <property type="entry name" value="Adenylyl/Guanylyl_Cyclase_3/4"/>
</dbReference>
<dbReference type="PATRIC" id="fig|879567.3.peg.2897"/>
<keyword evidence="1" id="KW-0812">Transmembrane</keyword>
<dbReference type="InterPro" id="IPR029151">
    <property type="entry name" value="Sensor-like_sf"/>
</dbReference>
<sequence>MKIRVPLYVNILTVFALLISAVVAIVVSYGYLRNADTAILSAELLLQRSGSSIVERTQKMFDTAFTTVDTYVSFRDIGVKASIHSHPMSPVFFKFLSQHPDFTSVYIGFDDGDFFLVSSLAERDELKAQLHLPQTALWYTQTIGHMADGRRYEIRKFLDAGFVPVGSDCIPDIAYDPRGRPWFKAALENDIPTLSDIYVFFLSGEPGITVSHRFDSVVSGVVGVDLSLSNLSCFVKRQKVSPSSDIMIFDTEGRIYAYPDTDRLVSSIQLEPHPGMGSEVDCLESPVLTALLEDFQSVGSKTLYSHELIVDGTAYLAHIDPLPTEYGKELFVGVVVPKHFFTGPIAVIGEQTLFVSLIILLLFIPVVYYAAKRISYPLKGLIESAENIKAFRLDIPVNVDSHIIEIRNLSRAMETMRGALKAFGSYIPTPLVEAMVVNDIQPVLGGSRKIMTFFFSDIQDFTAISETLSPELVTESITRYLKVMSQVILENGGTVDKYIGDSIMAFWNAPVEDADHAWHACLSALQCRDVLTAFNADCRERGAPEFLTRMGVHTGDAVVGNIGSSDRMEYTAMGAAVNLASRLEGLNKYLGTGILVSEPTRIIAGDDFCFRFAGKASPKGTSVGLGVFELLGTRSGSQGVYEPFAVSPEVEARLEEWENGVRVFFMREFEKASILFSKYLAEHGADPLVEHYLNLAREYSDWPPSEDWNGEQKFSNK</sequence>
<keyword evidence="5" id="KW-1185">Reference proteome</keyword>
<dbReference type="EC" id="4.6.1.1" evidence="4"/>
<evidence type="ECO:0000259" key="2">
    <source>
        <dbReference type="PROSITE" id="PS50125"/>
    </source>
</evidence>
<evidence type="ECO:0000256" key="1">
    <source>
        <dbReference type="SAM" id="Phobius"/>
    </source>
</evidence>
<dbReference type="HOGENOM" id="CLU_021956_0_0_7"/>
<dbReference type="KEGG" id="dpi:BN4_12706"/>
<organism evidence="4 5">
    <name type="scientific">Pseudodesulfovibrio piezophilus (strain DSM 21447 / JCM 15486 / C1TLV30)</name>
    <name type="common">Desulfovibrio piezophilus</name>
    <dbReference type="NCBI Taxonomy" id="1322246"/>
    <lineage>
        <taxon>Bacteria</taxon>
        <taxon>Pseudomonadati</taxon>
        <taxon>Thermodesulfobacteriota</taxon>
        <taxon>Desulfovibrionia</taxon>
        <taxon>Desulfovibrionales</taxon>
        <taxon>Desulfovibrionaceae</taxon>
    </lineage>
</organism>
<reference evidence="5" key="2">
    <citation type="journal article" date="2013" name="Stand. Genomic Sci.">
        <title>Complete genome sequence of Desulfocapsa sulfexigens, a marine deltaproteobacterium specialized in disproportionating inorganic sulfur compounds.</title>
        <authorList>
            <person name="Finster K.W."/>
            <person name="Kjeldsen K.U."/>
            <person name="Kube M."/>
            <person name="Reinhardt R."/>
            <person name="Mussmann M."/>
            <person name="Amann R."/>
            <person name="Schreiber L."/>
        </authorList>
    </citation>
    <scope>NUCLEOTIDE SEQUENCE [LARGE SCALE GENOMIC DNA]</scope>
    <source>
        <strain evidence="5">DSM 10523 / SB164P1</strain>
    </source>
</reference>
<dbReference type="PANTHER" id="PTHR43081">
    <property type="entry name" value="ADENYLATE CYCLASE, TERMINAL-DIFFERENTIATION SPECIFIC-RELATED"/>
    <property type="match status" value="1"/>
</dbReference>
<accession>M1WS35</accession>